<reference evidence="2" key="1">
    <citation type="journal article" date="2021" name="Genome Biol. Evol.">
        <title>A High-Quality Reference Genome for a Parasitic Bivalve with Doubly Uniparental Inheritance (Bivalvia: Unionida).</title>
        <authorList>
            <person name="Smith C.H."/>
        </authorList>
    </citation>
    <scope>NUCLEOTIDE SEQUENCE</scope>
    <source>
        <strain evidence="2">CHS0354</strain>
    </source>
</reference>
<name>A0AAE0SN38_9BIVA</name>
<dbReference type="GO" id="GO:0005829">
    <property type="term" value="C:cytosol"/>
    <property type="evidence" value="ECO:0007669"/>
    <property type="project" value="TreeGrafter"/>
</dbReference>
<evidence type="ECO:0000259" key="1">
    <source>
        <dbReference type="PROSITE" id="PS50097"/>
    </source>
</evidence>
<organism evidence="2 3">
    <name type="scientific">Potamilus streckersoni</name>
    <dbReference type="NCBI Taxonomy" id="2493646"/>
    <lineage>
        <taxon>Eukaryota</taxon>
        <taxon>Metazoa</taxon>
        <taxon>Spiralia</taxon>
        <taxon>Lophotrochozoa</taxon>
        <taxon>Mollusca</taxon>
        <taxon>Bivalvia</taxon>
        <taxon>Autobranchia</taxon>
        <taxon>Heteroconchia</taxon>
        <taxon>Palaeoheterodonta</taxon>
        <taxon>Unionida</taxon>
        <taxon>Unionoidea</taxon>
        <taxon>Unionidae</taxon>
        <taxon>Ambleminae</taxon>
        <taxon>Lampsilini</taxon>
        <taxon>Potamilus</taxon>
    </lineage>
</organism>
<dbReference type="PANTHER" id="PTHR45774">
    <property type="entry name" value="BTB/POZ DOMAIN-CONTAINING"/>
    <property type="match status" value="1"/>
</dbReference>
<evidence type="ECO:0000313" key="3">
    <source>
        <dbReference type="Proteomes" id="UP001195483"/>
    </source>
</evidence>
<gene>
    <name evidence="2" type="ORF">CHS0354_020557</name>
</gene>
<reference evidence="2" key="2">
    <citation type="journal article" date="2021" name="Genome Biol. Evol.">
        <title>Developing a high-quality reference genome for a parasitic bivalve with doubly uniparental inheritance (Bivalvia: Unionida).</title>
        <authorList>
            <person name="Smith C.H."/>
        </authorList>
    </citation>
    <scope>NUCLEOTIDE SEQUENCE</scope>
    <source>
        <strain evidence="2">CHS0354</strain>
        <tissue evidence="2">Mantle</tissue>
    </source>
</reference>
<dbReference type="InterPro" id="IPR000210">
    <property type="entry name" value="BTB/POZ_dom"/>
</dbReference>
<dbReference type="Proteomes" id="UP001195483">
    <property type="component" value="Unassembled WGS sequence"/>
</dbReference>
<dbReference type="InterPro" id="IPR011333">
    <property type="entry name" value="SKP1/BTB/POZ_sf"/>
</dbReference>
<reference evidence="2" key="3">
    <citation type="submission" date="2023-05" db="EMBL/GenBank/DDBJ databases">
        <authorList>
            <person name="Smith C.H."/>
        </authorList>
    </citation>
    <scope>NUCLEOTIDE SEQUENCE</scope>
    <source>
        <strain evidence="2">CHS0354</strain>
        <tissue evidence="2">Mantle</tissue>
    </source>
</reference>
<proteinExistence type="predicted"/>
<dbReference type="Gene3D" id="3.30.710.10">
    <property type="entry name" value="Potassium Channel Kv1.1, Chain A"/>
    <property type="match status" value="1"/>
</dbReference>
<keyword evidence="3" id="KW-1185">Reference proteome</keyword>
<dbReference type="PROSITE" id="PS50097">
    <property type="entry name" value="BTB"/>
    <property type="match status" value="1"/>
</dbReference>
<dbReference type="SMART" id="SM00225">
    <property type="entry name" value="BTB"/>
    <property type="match status" value="1"/>
</dbReference>
<comment type="caution">
    <text evidence="2">The sequence shown here is derived from an EMBL/GenBank/DDBJ whole genome shotgun (WGS) entry which is preliminary data.</text>
</comment>
<evidence type="ECO:0000313" key="2">
    <source>
        <dbReference type="EMBL" id="KAK3594897.1"/>
    </source>
</evidence>
<dbReference type="Gene3D" id="1.25.40.420">
    <property type="match status" value="1"/>
</dbReference>
<dbReference type="Pfam" id="PF00651">
    <property type="entry name" value="BTB"/>
    <property type="match status" value="1"/>
</dbReference>
<sequence>MTSSRVQSLRDWRSYRSEKGRYIYMLENHIGCDISFSVGAENAKGTVHAHKFILISRSSVFEEMFSGEKSPQTIEVSEIPVESFKTFMRFLYTGENHVTSGNILHIHYLARKFRVQELARECATWLLRTINHGNVCAILEHARQYGEEFLFQKCLNFVFSHGRQILLSTKFDELSQQSVALVLKSDYLAVSENVVYEAILRWSTHQCRIRKLEPTGSNKRDVCGPLINLIRFPIMDPRYFSSKVSTDDLLNESEKVEIFQYITSSSGARPIPKGFIVKNRMTNFSFA</sequence>
<dbReference type="GO" id="GO:0022008">
    <property type="term" value="P:neurogenesis"/>
    <property type="evidence" value="ECO:0007669"/>
    <property type="project" value="TreeGrafter"/>
</dbReference>
<dbReference type="PANTHER" id="PTHR45774:SF4">
    <property type="entry name" value="AXUNDEAD, ISOFORM F"/>
    <property type="match status" value="1"/>
</dbReference>
<feature type="domain" description="BTB" evidence="1">
    <location>
        <begin position="32"/>
        <end position="100"/>
    </location>
</feature>
<protein>
    <recommendedName>
        <fullName evidence="1">BTB domain-containing protein</fullName>
    </recommendedName>
</protein>
<dbReference type="AlphaFoldDB" id="A0AAE0SN38"/>
<dbReference type="Pfam" id="PF07707">
    <property type="entry name" value="BACK"/>
    <property type="match status" value="1"/>
</dbReference>
<dbReference type="EMBL" id="JAEAOA010001253">
    <property type="protein sequence ID" value="KAK3594897.1"/>
    <property type="molecule type" value="Genomic_DNA"/>
</dbReference>
<accession>A0AAE0SN38</accession>
<dbReference type="SUPFAM" id="SSF54695">
    <property type="entry name" value="POZ domain"/>
    <property type="match status" value="1"/>
</dbReference>
<dbReference type="SMART" id="SM00875">
    <property type="entry name" value="BACK"/>
    <property type="match status" value="1"/>
</dbReference>
<dbReference type="InterPro" id="IPR011705">
    <property type="entry name" value="BACK"/>
</dbReference>